<comment type="caution">
    <text evidence="1">The sequence shown here is derived from an EMBL/GenBank/DDBJ whole genome shotgun (WGS) entry which is preliminary data.</text>
</comment>
<dbReference type="AlphaFoldDB" id="A0AAD6YSU5"/>
<dbReference type="EMBL" id="JARJCW010000002">
    <property type="protein sequence ID" value="KAJ7228305.1"/>
    <property type="molecule type" value="Genomic_DNA"/>
</dbReference>
<protein>
    <recommendedName>
        <fullName evidence="3">F-box domain-containing protein</fullName>
    </recommendedName>
</protein>
<evidence type="ECO:0000313" key="2">
    <source>
        <dbReference type="Proteomes" id="UP001219525"/>
    </source>
</evidence>
<reference evidence="1" key="1">
    <citation type="submission" date="2023-03" db="EMBL/GenBank/DDBJ databases">
        <title>Massive genome expansion in bonnet fungi (Mycena s.s.) driven by repeated elements and novel gene families across ecological guilds.</title>
        <authorList>
            <consortium name="Lawrence Berkeley National Laboratory"/>
            <person name="Harder C.B."/>
            <person name="Miyauchi S."/>
            <person name="Viragh M."/>
            <person name="Kuo A."/>
            <person name="Thoen E."/>
            <person name="Andreopoulos B."/>
            <person name="Lu D."/>
            <person name="Skrede I."/>
            <person name="Drula E."/>
            <person name="Henrissat B."/>
            <person name="Morin E."/>
            <person name="Kohler A."/>
            <person name="Barry K."/>
            <person name="LaButti K."/>
            <person name="Morin E."/>
            <person name="Salamov A."/>
            <person name="Lipzen A."/>
            <person name="Mereny Z."/>
            <person name="Hegedus B."/>
            <person name="Baldrian P."/>
            <person name="Stursova M."/>
            <person name="Weitz H."/>
            <person name="Taylor A."/>
            <person name="Grigoriev I.V."/>
            <person name="Nagy L.G."/>
            <person name="Martin F."/>
            <person name="Kauserud H."/>
        </authorList>
    </citation>
    <scope>NUCLEOTIDE SEQUENCE</scope>
    <source>
        <strain evidence="1">9144</strain>
    </source>
</reference>
<sequence>MAGGVMSVPIEVWRKAWTNAASRDLKALSASCRSFRDICQPMLFDQLGFVGAFFGAIHDQNYKKIMQKLERNRDRLRAIAASAHIPPMVRYWTFNVVPDATILREDPQVVSSQAAPAGMDHVKAILALVRTIHAEFSANIHLYTNLSRLMLTGCSLSPAFCQALASMSRLTRMDLTGCDIICPVSSGPIALTEFTCSNEELQWADDLAARYNLVSNAKLEDLELCEPVPARAFLTAFAAAGTLPSLHSLTVRLSHDAKDVFYRFLGCCPELRFLELEAPASFADVTLPATTAPVLCTLGSRVELAGILTAGRPVHQFKFLDGGEENERADVDKEVLQQALLLMSKSSETLVDMILPCIPLDSSILRLVAELFPKIKRLEFSLQSATQGDGDWETEDGGSSEVDEEIIEDQEQESNEGGGWYNLEEGGGTLLQTLLGLSSNEMRDLVRDVQNTCEDLRDGAVDDADECRHSVHRTCVCCEEAIVDSQNDIAKDHTYEDFEPGSMAELIRALGNDAIPLPRSIQLLVVKTCGREEEPMADTDTSAIVDMLGARYPTLREVDFTSDGCPRVWKRKAGGDWKHGPAIPIQAILDKLVQASPLRATMRQVDIYMYNVLITFAARRGPGCGTVELCEVIVLGGVCQCPHMAWCASVGPKAAPGGRGLVQSRGAFWWAEPRETEQRRN</sequence>
<evidence type="ECO:0000313" key="1">
    <source>
        <dbReference type="EMBL" id="KAJ7228305.1"/>
    </source>
</evidence>
<dbReference type="Proteomes" id="UP001219525">
    <property type="component" value="Unassembled WGS sequence"/>
</dbReference>
<dbReference type="Gene3D" id="3.80.10.10">
    <property type="entry name" value="Ribonuclease Inhibitor"/>
    <property type="match status" value="1"/>
</dbReference>
<proteinExistence type="predicted"/>
<accession>A0AAD6YSU5</accession>
<keyword evidence="2" id="KW-1185">Reference proteome</keyword>
<name>A0AAD6YSU5_9AGAR</name>
<organism evidence="1 2">
    <name type="scientific">Mycena pura</name>
    <dbReference type="NCBI Taxonomy" id="153505"/>
    <lineage>
        <taxon>Eukaryota</taxon>
        <taxon>Fungi</taxon>
        <taxon>Dikarya</taxon>
        <taxon>Basidiomycota</taxon>
        <taxon>Agaricomycotina</taxon>
        <taxon>Agaricomycetes</taxon>
        <taxon>Agaricomycetidae</taxon>
        <taxon>Agaricales</taxon>
        <taxon>Marasmiineae</taxon>
        <taxon>Mycenaceae</taxon>
        <taxon>Mycena</taxon>
    </lineage>
</organism>
<dbReference type="InterPro" id="IPR032675">
    <property type="entry name" value="LRR_dom_sf"/>
</dbReference>
<dbReference type="SUPFAM" id="SSF52047">
    <property type="entry name" value="RNI-like"/>
    <property type="match status" value="1"/>
</dbReference>
<evidence type="ECO:0008006" key="3">
    <source>
        <dbReference type="Google" id="ProtNLM"/>
    </source>
</evidence>
<gene>
    <name evidence="1" type="ORF">GGX14DRAFT_538621</name>
</gene>